<reference evidence="6 7" key="1">
    <citation type="submission" date="2023-05" db="EMBL/GenBank/DDBJ databases">
        <title>A 100% complete, gapless, phased diploid assembly of the Scenedesmus obliquus UTEX 3031 genome.</title>
        <authorList>
            <person name="Biondi T.C."/>
            <person name="Hanschen E.R."/>
            <person name="Kwon T."/>
            <person name="Eng W."/>
            <person name="Kruse C.P.S."/>
            <person name="Koehler S.I."/>
            <person name="Kunde Y."/>
            <person name="Gleasner C.D."/>
            <person name="You Mak K.T."/>
            <person name="Polle J."/>
            <person name="Hovde B.T."/>
            <person name="Starkenburg S.R."/>
        </authorList>
    </citation>
    <scope>NUCLEOTIDE SEQUENCE [LARGE SCALE GENOMIC DNA]</scope>
    <source>
        <strain evidence="6 7">DOE0152z</strain>
    </source>
</reference>
<feature type="region of interest" description="Disordered" evidence="5">
    <location>
        <begin position="1"/>
        <end position="27"/>
    </location>
</feature>
<evidence type="ECO:0000256" key="4">
    <source>
        <dbReference type="RuleBase" id="RU000509"/>
    </source>
</evidence>
<dbReference type="InterPro" id="IPR017853">
    <property type="entry name" value="GH"/>
</dbReference>
<organism evidence="6 7">
    <name type="scientific">Tetradesmus obliquus</name>
    <name type="common">Green alga</name>
    <name type="synonym">Acutodesmus obliquus</name>
    <dbReference type="NCBI Taxonomy" id="3088"/>
    <lineage>
        <taxon>Eukaryota</taxon>
        <taxon>Viridiplantae</taxon>
        <taxon>Chlorophyta</taxon>
        <taxon>core chlorophytes</taxon>
        <taxon>Chlorophyceae</taxon>
        <taxon>CS clade</taxon>
        <taxon>Sphaeropleales</taxon>
        <taxon>Scenedesmaceae</taxon>
        <taxon>Tetradesmus</taxon>
    </lineage>
</organism>
<evidence type="ECO:0000256" key="5">
    <source>
        <dbReference type="SAM" id="MobiDB-lite"/>
    </source>
</evidence>
<sequence length="565" mass="63233">MQSLLQRSPSSNIAKVEPRRTHKQHTPVANHVAVVRRSLQAACQAPAALASTVELVQQRVHHQPEQQFQQNSIVAFSTHRRLEEPEQQPAVPLFVSLCDELCAACYRQPEAARGGLKALQRLGVWGVVVNIWWGQVESAPQQYDWAQYQALFQVAQEVGLRVKVSFCFHGDDKHTLPAWVLEEGKQCPDMFFTDRAGCRNTECLSVGVDHVPALAGRTALQAYTDFMAAFRDAFSELLGSVVTDADIGLGPRGEFRYPSTPLDSRWNFPGIGEFQCYDRFMVASLSAAAQQVGQPHWGNSGPHDAGSYCQWPHQTGFFHHQGSWDSEYGRFFLQWYSSLLLLHADQLLGRARQTLGDAGVRLHAKLPTIHWWYNQAAHAAELTAGLYNTGSRSGYLAFCQVLSRHRVGLVLTGGEMRDCEQPSYALASPEALLLQLRATAASQQVPVTLGNLSTRFDQAALSELERKSFEPACYRGIDLEHVDALCFGSMSESMFEETQNWLGFKDWAGRMREHNAALAAERQLRSRRPLAARGKQQQQQQEQPPPQQQQVAAEQQQEERQSALV</sequence>
<keyword evidence="7" id="KW-1185">Reference proteome</keyword>
<comment type="catalytic activity">
    <reaction evidence="4">
        <text>Hydrolysis of (1-&gt;4)-alpha-D-glucosidic linkages in polysaccharides so as to remove successive maltose units from the non-reducing ends of the chains.</text>
        <dbReference type="EC" id="3.2.1.2"/>
    </reaction>
</comment>
<evidence type="ECO:0000256" key="1">
    <source>
        <dbReference type="ARBA" id="ARBA00005652"/>
    </source>
</evidence>
<comment type="similarity">
    <text evidence="1 4">Belongs to the glycosyl hydrolase 14 family.</text>
</comment>
<dbReference type="PANTHER" id="PTHR31352:SF1">
    <property type="entry name" value="BETA-AMYLASE 3, CHLOROPLASTIC"/>
    <property type="match status" value="1"/>
</dbReference>
<evidence type="ECO:0000313" key="7">
    <source>
        <dbReference type="Proteomes" id="UP001244341"/>
    </source>
</evidence>
<feature type="compositionally biased region" description="Low complexity" evidence="5">
    <location>
        <begin position="536"/>
        <end position="555"/>
    </location>
</feature>
<dbReference type="PRINTS" id="PR00750">
    <property type="entry name" value="BETAAMYLASE"/>
</dbReference>
<feature type="region of interest" description="Disordered" evidence="5">
    <location>
        <begin position="522"/>
        <end position="565"/>
    </location>
</feature>
<accession>A0ABY8U4A4</accession>
<dbReference type="SUPFAM" id="SSF51445">
    <property type="entry name" value="(Trans)glycosidases"/>
    <property type="match status" value="1"/>
</dbReference>
<dbReference type="PANTHER" id="PTHR31352">
    <property type="entry name" value="BETA-AMYLASE 1, CHLOROPLASTIC"/>
    <property type="match status" value="1"/>
</dbReference>
<evidence type="ECO:0000256" key="2">
    <source>
        <dbReference type="ARBA" id="ARBA00023277"/>
    </source>
</evidence>
<feature type="compositionally biased region" description="Polar residues" evidence="5">
    <location>
        <begin position="1"/>
        <end position="13"/>
    </location>
</feature>
<keyword evidence="2 4" id="KW-0119">Carbohydrate metabolism</keyword>
<dbReference type="Pfam" id="PF01373">
    <property type="entry name" value="Glyco_hydro_14"/>
    <property type="match status" value="1"/>
</dbReference>
<protein>
    <recommendedName>
        <fullName evidence="4">Beta-amylase</fullName>
        <ecNumber evidence="4">3.2.1.2</ecNumber>
    </recommendedName>
</protein>
<proteinExistence type="inferred from homology"/>
<name>A0ABY8U4A4_TETOB</name>
<keyword evidence="4" id="KW-0378">Hydrolase</keyword>
<dbReference type="EC" id="3.2.1.2" evidence="4"/>
<evidence type="ECO:0000256" key="3">
    <source>
        <dbReference type="ARBA" id="ARBA00023326"/>
    </source>
</evidence>
<keyword evidence="4" id="KW-0326">Glycosidase</keyword>
<dbReference type="Gene3D" id="3.20.20.80">
    <property type="entry name" value="Glycosidases"/>
    <property type="match status" value="1"/>
</dbReference>
<dbReference type="Proteomes" id="UP001244341">
    <property type="component" value="Chromosome 7b"/>
</dbReference>
<keyword evidence="3 4" id="KW-0624">Polysaccharide degradation</keyword>
<dbReference type="InterPro" id="IPR001554">
    <property type="entry name" value="Glyco_hydro_14"/>
</dbReference>
<gene>
    <name evidence="6" type="ORF">OEZ85_012989</name>
</gene>
<dbReference type="EMBL" id="CP126214">
    <property type="protein sequence ID" value="WIA16286.1"/>
    <property type="molecule type" value="Genomic_DNA"/>
</dbReference>
<evidence type="ECO:0000313" key="6">
    <source>
        <dbReference type="EMBL" id="WIA16286.1"/>
    </source>
</evidence>